<dbReference type="EMBL" id="MU155592">
    <property type="protein sequence ID" value="KAF9472005.1"/>
    <property type="molecule type" value="Genomic_DNA"/>
</dbReference>
<proteinExistence type="predicted"/>
<organism evidence="1 2">
    <name type="scientific">Pholiota conissans</name>
    <dbReference type="NCBI Taxonomy" id="109636"/>
    <lineage>
        <taxon>Eukaryota</taxon>
        <taxon>Fungi</taxon>
        <taxon>Dikarya</taxon>
        <taxon>Basidiomycota</taxon>
        <taxon>Agaricomycotina</taxon>
        <taxon>Agaricomycetes</taxon>
        <taxon>Agaricomycetidae</taxon>
        <taxon>Agaricales</taxon>
        <taxon>Agaricineae</taxon>
        <taxon>Strophariaceae</taxon>
        <taxon>Pholiota</taxon>
    </lineage>
</organism>
<keyword evidence="2" id="KW-1185">Reference proteome</keyword>
<reference evidence="1" key="1">
    <citation type="submission" date="2020-11" db="EMBL/GenBank/DDBJ databases">
        <authorList>
            <consortium name="DOE Joint Genome Institute"/>
            <person name="Ahrendt S."/>
            <person name="Riley R."/>
            <person name="Andreopoulos W."/>
            <person name="Labutti K."/>
            <person name="Pangilinan J."/>
            <person name="Ruiz-Duenas F.J."/>
            <person name="Barrasa J.M."/>
            <person name="Sanchez-Garcia M."/>
            <person name="Camarero S."/>
            <person name="Miyauchi S."/>
            <person name="Serrano A."/>
            <person name="Linde D."/>
            <person name="Babiker R."/>
            <person name="Drula E."/>
            <person name="Ayuso-Fernandez I."/>
            <person name="Pacheco R."/>
            <person name="Padilla G."/>
            <person name="Ferreira P."/>
            <person name="Barriuso J."/>
            <person name="Kellner H."/>
            <person name="Castanera R."/>
            <person name="Alfaro M."/>
            <person name="Ramirez L."/>
            <person name="Pisabarro A.G."/>
            <person name="Kuo A."/>
            <person name="Tritt A."/>
            <person name="Lipzen A."/>
            <person name="He G."/>
            <person name="Yan M."/>
            <person name="Ng V."/>
            <person name="Cullen D."/>
            <person name="Martin F."/>
            <person name="Rosso M.-N."/>
            <person name="Henrissat B."/>
            <person name="Hibbett D."/>
            <person name="Martinez A.T."/>
            <person name="Grigoriev I.V."/>
        </authorList>
    </citation>
    <scope>NUCLEOTIDE SEQUENCE</scope>
    <source>
        <strain evidence="1">CIRM-BRFM 674</strain>
    </source>
</reference>
<comment type="caution">
    <text evidence="1">The sequence shown here is derived from an EMBL/GenBank/DDBJ whole genome shotgun (WGS) entry which is preliminary data.</text>
</comment>
<protein>
    <submittedName>
        <fullName evidence="1">Uncharacterized protein</fullName>
    </submittedName>
</protein>
<accession>A0A9P5YNT8</accession>
<name>A0A9P5YNT8_9AGAR</name>
<evidence type="ECO:0000313" key="1">
    <source>
        <dbReference type="EMBL" id="KAF9472005.1"/>
    </source>
</evidence>
<dbReference type="Proteomes" id="UP000807469">
    <property type="component" value="Unassembled WGS sequence"/>
</dbReference>
<sequence length="152" mass="16940">MVDPTLENSAEPAADSQCSVRLGHLGSIQGGAIAVRMSRRPVPHILRRPSSESVTLKSAESTEPLSYCNPSSLACDNRASSSVTQQPDRVHVSRVLQQRRAGIKPVLSSQYRLRIAKVFPSTAWSWQYELPEYHSSLLHDMHEHGELVQQNR</sequence>
<gene>
    <name evidence="1" type="ORF">BDN70DRAFT_887486</name>
</gene>
<evidence type="ECO:0000313" key="2">
    <source>
        <dbReference type="Proteomes" id="UP000807469"/>
    </source>
</evidence>
<dbReference type="AlphaFoldDB" id="A0A9P5YNT8"/>